<name>A0A238H467_9BURK</name>
<dbReference type="AlphaFoldDB" id="A0A238H467"/>
<protein>
    <submittedName>
        <fullName evidence="1">Uncharacterized protein</fullName>
    </submittedName>
</protein>
<organism evidence="1 2">
    <name type="scientific">Burkholderia singularis</name>
    <dbReference type="NCBI Taxonomy" id="1503053"/>
    <lineage>
        <taxon>Bacteria</taxon>
        <taxon>Pseudomonadati</taxon>
        <taxon>Pseudomonadota</taxon>
        <taxon>Betaproteobacteria</taxon>
        <taxon>Burkholderiales</taxon>
        <taxon>Burkholderiaceae</taxon>
        <taxon>Burkholderia</taxon>
        <taxon>pseudomallei group</taxon>
    </lineage>
</organism>
<reference evidence="1 2" key="1">
    <citation type="submission" date="2017-04" db="EMBL/GenBank/DDBJ databases">
        <authorList>
            <person name="Afonso C.L."/>
            <person name="Miller P.J."/>
            <person name="Scott M.A."/>
            <person name="Spackman E."/>
            <person name="Goraichik I."/>
            <person name="Dimitrov K.M."/>
            <person name="Suarez D.L."/>
            <person name="Swayne D.E."/>
        </authorList>
    </citation>
    <scope>NUCLEOTIDE SEQUENCE [LARGE SCALE GENOMIC DNA]</scope>
    <source>
        <strain evidence="1">LMG 28154</strain>
    </source>
</reference>
<evidence type="ECO:0000313" key="2">
    <source>
        <dbReference type="Proteomes" id="UP000198460"/>
    </source>
</evidence>
<accession>A0A238H467</accession>
<gene>
    <name evidence="1" type="ORF">BSIN_3246</name>
</gene>
<proteinExistence type="predicted"/>
<evidence type="ECO:0000313" key="1">
    <source>
        <dbReference type="EMBL" id="SMG00054.1"/>
    </source>
</evidence>
<dbReference type="EMBL" id="FXAN01000049">
    <property type="protein sequence ID" value="SMG00054.1"/>
    <property type="molecule type" value="Genomic_DNA"/>
</dbReference>
<sequence>MQQAPAPAGHWHGCVCCADAMADACALYSAGFGFSRYDEKERAVAG</sequence>
<dbReference type="Proteomes" id="UP000198460">
    <property type="component" value="Unassembled WGS sequence"/>
</dbReference>